<proteinExistence type="predicted"/>
<dbReference type="EMBL" id="JACAQB010000003">
    <property type="protein sequence ID" value="NWB94990.1"/>
    <property type="molecule type" value="Genomic_DNA"/>
</dbReference>
<dbReference type="RefSeq" id="WP_177092643.1">
    <property type="nucleotide sequence ID" value="NZ_JACAQB010000003.1"/>
</dbReference>
<dbReference type="SUPFAM" id="SSF47336">
    <property type="entry name" value="ACP-like"/>
    <property type="match status" value="1"/>
</dbReference>
<dbReference type="Proteomes" id="UP000539985">
    <property type="component" value="Unassembled WGS sequence"/>
</dbReference>
<dbReference type="Gene3D" id="1.10.1200.10">
    <property type="entry name" value="ACP-like"/>
    <property type="match status" value="1"/>
</dbReference>
<comment type="caution">
    <text evidence="1">The sequence shown here is derived from an EMBL/GenBank/DDBJ whole genome shotgun (WGS) entry which is preliminary data.</text>
</comment>
<evidence type="ECO:0000313" key="2">
    <source>
        <dbReference type="Proteomes" id="UP000539985"/>
    </source>
</evidence>
<sequence>MSRVDIRKRVHHFISQRLDDHPQFEDNQTLQALGLDKQDIEDLMFRLEDEFELTAFTEEEDRLLKEAVTVNDLSRFLQKIARH</sequence>
<organism evidence="1 2">
    <name type="scientific">Pseudomonas gingeri</name>
    <dbReference type="NCBI Taxonomy" id="117681"/>
    <lineage>
        <taxon>Bacteria</taxon>
        <taxon>Pseudomonadati</taxon>
        <taxon>Pseudomonadota</taxon>
        <taxon>Gammaproteobacteria</taxon>
        <taxon>Pseudomonadales</taxon>
        <taxon>Pseudomonadaceae</taxon>
        <taxon>Pseudomonas</taxon>
    </lineage>
</organism>
<dbReference type="AlphaFoldDB" id="A0A7Y7X8H5"/>
<dbReference type="InterPro" id="IPR036736">
    <property type="entry name" value="ACP-like_sf"/>
</dbReference>
<reference evidence="1 2" key="1">
    <citation type="submission" date="2020-04" db="EMBL/GenBank/DDBJ databases">
        <title>Molecular characterization of pseudomonads from Agaricus bisporus reveal novel blotch 2 pathogens in Western Europe.</title>
        <authorList>
            <person name="Taparia T."/>
            <person name="Krijger M."/>
            <person name="Haynes E."/>
            <person name="Elpinstone J.G."/>
            <person name="Noble R."/>
            <person name="Van Der Wolf J."/>
        </authorList>
    </citation>
    <scope>NUCLEOTIDE SEQUENCE [LARGE SCALE GENOMIC DNA]</scope>
    <source>
        <strain evidence="1 2">H7001</strain>
    </source>
</reference>
<name>A0A7Y7X8H5_9PSED</name>
<accession>A0A7Y7X8H5</accession>
<evidence type="ECO:0000313" key="1">
    <source>
        <dbReference type="EMBL" id="NWB94990.1"/>
    </source>
</evidence>
<protein>
    <submittedName>
        <fullName evidence="1">Acyl carrier protein</fullName>
    </submittedName>
</protein>
<gene>
    <name evidence="1" type="ORF">HX882_03685</name>
</gene>